<dbReference type="Proteomes" id="UP000590225">
    <property type="component" value="Unassembled WGS sequence"/>
</dbReference>
<dbReference type="InterPro" id="IPR054491">
    <property type="entry name" value="MGH1-like_GH"/>
</dbReference>
<evidence type="ECO:0000256" key="1">
    <source>
        <dbReference type="ARBA" id="ARBA00010833"/>
    </source>
</evidence>
<dbReference type="PANTHER" id="PTHR10412">
    <property type="entry name" value="MANNOSYL-OLIGOSACCHARIDE GLUCOSIDASE"/>
    <property type="match status" value="1"/>
</dbReference>
<dbReference type="Gene3D" id="1.50.10.10">
    <property type="match status" value="1"/>
</dbReference>
<dbReference type="EMBL" id="JACGXP010000003">
    <property type="protein sequence ID" value="MBA8990790.1"/>
    <property type="molecule type" value="Genomic_DNA"/>
</dbReference>
<keyword evidence="3" id="KW-0326">Glycosidase</keyword>
<evidence type="ECO:0000313" key="5">
    <source>
        <dbReference type="EMBL" id="MBA8990790.1"/>
    </source>
</evidence>
<evidence type="ECO:0000256" key="3">
    <source>
        <dbReference type="ARBA" id="ARBA00023295"/>
    </source>
</evidence>
<dbReference type="InterPro" id="IPR008928">
    <property type="entry name" value="6-hairpin_glycosidase_sf"/>
</dbReference>
<evidence type="ECO:0000313" key="6">
    <source>
        <dbReference type="Proteomes" id="UP000590225"/>
    </source>
</evidence>
<proteinExistence type="inferred from homology"/>
<gene>
    <name evidence="5" type="ORF">FHW23_002055</name>
</gene>
<dbReference type="GO" id="GO:0006487">
    <property type="term" value="P:protein N-linked glycosylation"/>
    <property type="evidence" value="ECO:0007669"/>
    <property type="project" value="TreeGrafter"/>
</dbReference>
<comment type="caution">
    <text evidence="5">The sequence shown here is derived from an EMBL/GenBank/DDBJ whole genome shotgun (WGS) entry which is preliminary data.</text>
</comment>
<feature type="domain" description="Mannosylglycerate hydrolase MGH1-like glycoside hydrolase" evidence="4">
    <location>
        <begin position="33"/>
        <end position="418"/>
    </location>
</feature>
<dbReference type="GO" id="GO:0009311">
    <property type="term" value="P:oligosaccharide metabolic process"/>
    <property type="evidence" value="ECO:0007669"/>
    <property type="project" value="InterPro"/>
</dbReference>
<evidence type="ECO:0000259" key="4">
    <source>
        <dbReference type="Pfam" id="PF22422"/>
    </source>
</evidence>
<reference evidence="5 6" key="1">
    <citation type="submission" date="2020-07" db="EMBL/GenBank/DDBJ databases">
        <title>Above-ground endophytic microbial communities from plants in different locations in the United States.</title>
        <authorList>
            <person name="Frank C."/>
        </authorList>
    </citation>
    <scope>NUCLEOTIDE SEQUENCE [LARGE SCALE GENOMIC DNA]</scope>
    <source>
        <strain evidence="5 6">WPL5_2</strain>
    </source>
</reference>
<dbReference type="AlphaFoldDB" id="A0AAW3T7U8"/>
<dbReference type="RefSeq" id="WP_182516091.1">
    <property type="nucleotide sequence ID" value="NZ_JACGXP010000003.1"/>
</dbReference>
<dbReference type="InterPro" id="IPR004888">
    <property type="entry name" value="Glycoside_hydrolase_63"/>
</dbReference>
<organism evidence="5 6">
    <name type="scientific">Curtobacterium pusillum</name>
    <dbReference type="NCBI Taxonomy" id="69373"/>
    <lineage>
        <taxon>Bacteria</taxon>
        <taxon>Bacillati</taxon>
        <taxon>Actinomycetota</taxon>
        <taxon>Actinomycetes</taxon>
        <taxon>Micrococcales</taxon>
        <taxon>Microbacteriaceae</taxon>
        <taxon>Curtobacterium</taxon>
    </lineage>
</organism>
<accession>A0AAW3T7U8</accession>
<dbReference type="InterPro" id="IPR012341">
    <property type="entry name" value="6hp_glycosidase-like_sf"/>
</dbReference>
<dbReference type="Pfam" id="PF22422">
    <property type="entry name" value="MGH1-like_GH"/>
    <property type="match status" value="1"/>
</dbReference>
<keyword evidence="2" id="KW-0378">Hydrolase</keyword>
<dbReference type="PANTHER" id="PTHR10412:SF11">
    <property type="entry name" value="MANNOSYL-OLIGOSACCHARIDE GLUCOSIDASE"/>
    <property type="match status" value="1"/>
</dbReference>
<comment type="similarity">
    <text evidence="1">Belongs to the glycosyl hydrolase 63 family.</text>
</comment>
<dbReference type="SUPFAM" id="SSF48208">
    <property type="entry name" value="Six-hairpin glycosidases"/>
    <property type="match status" value="1"/>
</dbReference>
<protein>
    <recommendedName>
        <fullName evidence="4">Mannosylglycerate hydrolase MGH1-like glycoside hydrolase domain-containing protein</fullName>
    </recommendedName>
</protein>
<dbReference type="GO" id="GO:0004573">
    <property type="term" value="F:Glc3Man9GlcNAc2 oligosaccharide glucosidase activity"/>
    <property type="evidence" value="ECO:0007669"/>
    <property type="project" value="InterPro"/>
</dbReference>
<evidence type="ECO:0000256" key="2">
    <source>
        <dbReference type="ARBA" id="ARBA00022801"/>
    </source>
</evidence>
<sequence>MTQPSTSEVRAGAIDVLLRNWRGDHTVPASGLYPHQWSWDSAFIAFGLRHVSPRRARLELETLLGAQWTDGRIPQIVFDPAKGAEYSPGPSFWRSSEIPGSSAVASTAGFVQPAVHAWAALAVHESDPDGSAQARFLERAYPRLVAWHAYLTQRRDRGGRGLISVLHPWEPGTDNSPLWDAALGAVPATPRVPFDRPDLAHAGPGERPTDRDYGRYYWLAERYRDHDCDDRDDAYPFLMEDPLSNALLARSELALASIADHIGVDPAPHRARAADLTVALDQLWDDELGIHTAADARTGELVPVATVNGIVPLVLPGLRDADRLVETLTGPGFLGSGARLVPSTAVTSDAYDPRRYWRGPAWFNTSWLVAEGACVQNRPDIASALRGAIVELAGPGDHPEYVGPVDGAPHGTRRFSWTAALVLDVLHREERP</sequence>
<name>A0AAW3T7U8_9MICO</name>